<name>A0ABP0BCB6_9PEZI</name>
<dbReference type="EMBL" id="CAWUHB010000013">
    <property type="protein sequence ID" value="CAK7217272.1"/>
    <property type="molecule type" value="Genomic_DNA"/>
</dbReference>
<organism evidence="1 2">
    <name type="scientific">Sporothrix curviconia</name>
    <dbReference type="NCBI Taxonomy" id="1260050"/>
    <lineage>
        <taxon>Eukaryota</taxon>
        <taxon>Fungi</taxon>
        <taxon>Dikarya</taxon>
        <taxon>Ascomycota</taxon>
        <taxon>Pezizomycotina</taxon>
        <taxon>Sordariomycetes</taxon>
        <taxon>Sordariomycetidae</taxon>
        <taxon>Ophiostomatales</taxon>
        <taxon>Ophiostomataceae</taxon>
        <taxon>Sporothrix</taxon>
    </lineage>
</organism>
<evidence type="ECO:0000313" key="2">
    <source>
        <dbReference type="Proteomes" id="UP001642405"/>
    </source>
</evidence>
<keyword evidence="2" id="KW-1185">Reference proteome</keyword>
<accession>A0ABP0BCB6</accession>
<evidence type="ECO:0000313" key="1">
    <source>
        <dbReference type="EMBL" id="CAK7217272.1"/>
    </source>
</evidence>
<gene>
    <name evidence="1" type="ORF">SCUCBS95973_003091</name>
</gene>
<protein>
    <submittedName>
        <fullName evidence="1">Uncharacterized protein</fullName>
    </submittedName>
</protein>
<sequence length="171" mass="19148">MSPGQKNWAEDIDTVCDNHERFERLRYGPDPGAEVVGYPAKGGLYAMSKASSVEVEFLGFSRFDTAASNDTDTEEALCDNMRRLGAVWWKTQYDYTMSQIGVRSPRNPKRYIFVGWPAAGGIWVLTATELDGKSTGIIHNAHSMEERCTVIEKLGGKFYENPKDCLDLDLP</sequence>
<comment type="caution">
    <text evidence="1">The sequence shown here is derived from an EMBL/GenBank/DDBJ whole genome shotgun (WGS) entry which is preliminary data.</text>
</comment>
<proteinExistence type="predicted"/>
<reference evidence="1 2" key="1">
    <citation type="submission" date="2024-01" db="EMBL/GenBank/DDBJ databases">
        <authorList>
            <person name="Allen C."/>
            <person name="Tagirdzhanova G."/>
        </authorList>
    </citation>
    <scope>NUCLEOTIDE SEQUENCE [LARGE SCALE GENOMIC DNA]</scope>
</reference>
<dbReference type="Proteomes" id="UP001642405">
    <property type="component" value="Unassembled WGS sequence"/>
</dbReference>